<dbReference type="InterPro" id="IPR023157">
    <property type="entry name" value="AGR-C-984p-like_sf"/>
</dbReference>
<organism evidence="1 2">
    <name type="scientific">Sabulicella glaciei</name>
    <dbReference type="NCBI Taxonomy" id="2984948"/>
    <lineage>
        <taxon>Bacteria</taxon>
        <taxon>Pseudomonadati</taxon>
        <taxon>Pseudomonadota</taxon>
        <taxon>Alphaproteobacteria</taxon>
        <taxon>Acetobacterales</taxon>
        <taxon>Acetobacteraceae</taxon>
        <taxon>Sabulicella</taxon>
    </lineage>
</organism>
<sequence length="126" mass="13449">MSDAISLFRRATREGEEARNLQRIASEPMQKRALDQFRKAVDRAPDAKAALCDPRLLGVLAQALSIPQAASQPGLAARVLLSDPEDPRSAANALGDPRWKAAARTLKLHAGGVAALMAARGITRLT</sequence>
<accession>A0ABT3NUY2</accession>
<protein>
    <submittedName>
        <fullName evidence="1">DUF1217 domain-containing protein</fullName>
    </submittedName>
</protein>
<dbReference type="RefSeq" id="WP_301589926.1">
    <property type="nucleotide sequence ID" value="NZ_JAPFQI010000006.1"/>
</dbReference>
<evidence type="ECO:0000313" key="1">
    <source>
        <dbReference type="EMBL" id="MCW8085963.1"/>
    </source>
</evidence>
<proteinExistence type="predicted"/>
<dbReference type="Gene3D" id="1.10.3700.10">
    <property type="entry name" value="AGR C 984p-like"/>
    <property type="match status" value="1"/>
</dbReference>
<evidence type="ECO:0000313" key="2">
    <source>
        <dbReference type="Proteomes" id="UP001526430"/>
    </source>
</evidence>
<dbReference type="SUPFAM" id="SSF158837">
    <property type="entry name" value="AGR C 984p-like"/>
    <property type="match status" value="1"/>
</dbReference>
<comment type="caution">
    <text evidence="1">The sequence shown here is derived from an EMBL/GenBank/DDBJ whole genome shotgun (WGS) entry which is preliminary data.</text>
</comment>
<dbReference type="EMBL" id="JAPFQI010000006">
    <property type="protein sequence ID" value="MCW8085963.1"/>
    <property type="molecule type" value="Genomic_DNA"/>
</dbReference>
<reference evidence="1 2" key="1">
    <citation type="submission" date="2022-10" db="EMBL/GenBank/DDBJ databases">
        <title>Roseococcus glaciei nov., sp. nov., isolated from glacier.</title>
        <authorList>
            <person name="Liu Q."/>
            <person name="Xin Y.-H."/>
        </authorList>
    </citation>
    <scope>NUCLEOTIDE SEQUENCE [LARGE SCALE GENOMIC DNA]</scope>
    <source>
        <strain evidence="1 2">MDT2-1-1</strain>
    </source>
</reference>
<keyword evidence="2" id="KW-1185">Reference proteome</keyword>
<name>A0ABT3NUY2_9PROT</name>
<gene>
    <name evidence="1" type="ORF">OF850_10025</name>
</gene>
<dbReference type="Proteomes" id="UP001526430">
    <property type="component" value="Unassembled WGS sequence"/>
</dbReference>